<keyword evidence="2" id="KW-1185">Reference proteome</keyword>
<organism evidence="1 2">
    <name type="scientific">Halocaridina rubra</name>
    <name type="common">Hawaiian red shrimp</name>
    <dbReference type="NCBI Taxonomy" id="373956"/>
    <lineage>
        <taxon>Eukaryota</taxon>
        <taxon>Metazoa</taxon>
        <taxon>Ecdysozoa</taxon>
        <taxon>Arthropoda</taxon>
        <taxon>Crustacea</taxon>
        <taxon>Multicrustacea</taxon>
        <taxon>Malacostraca</taxon>
        <taxon>Eumalacostraca</taxon>
        <taxon>Eucarida</taxon>
        <taxon>Decapoda</taxon>
        <taxon>Pleocyemata</taxon>
        <taxon>Caridea</taxon>
        <taxon>Atyoidea</taxon>
        <taxon>Atyidae</taxon>
        <taxon>Halocaridina</taxon>
    </lineage>
</organism>
<gene>
    <name evidence="1" type="ORF">SK128_012381</name>
</gene>
<dbReference type="AlphaFoldDB" id="A0AAN8XIK1"/>
<proteinExistence type="predicted"/>
<evidence type="ECO:0000313" key="1">
    <source>
        <dbReference type="EMBL" id="KAK7085200.1"/>
    </source>
</evidence>
<protein>
    <submittedName>
        <fullName evidence="1">Uncharacterized protein</fullName>
    </submittedName>
</protein>
<sequence>MNEGGVGLRDLDLVNGILAEEGLGDFDLDLEQDLLRLGESELERLRRGDGVRDLCRDRGGVLKCNKISGID</sequence>
<dbReference type="Proteomes" id="UP001381693">
    <property type="component" value="Unassembled WGS sequence"/>
</dbReference>
<accession>A0AAN8XIK1</accession>
<name>A0AAN8XIK1_HALRR</name>
<comment type="caution">
    <text evidence="1">The sequence shown here is derived from an EMBL/GenBank/DDBJ whole genome shotgun (WGS) entry which is preliminary data.</text>
</comment>
<reference evidence="1 2" key="1">
    <citation type="submission" date="2023-11" db="EMBL/GenBank/DDBJ databases">
        <title>Halocaridina rubra genome assembly.</title>
        <authorList>
            <person name="Smith C."/>
        </authorList>
    </citation>
    <scope>NUCLEOTIDE SEQUENCE [LARGE SCALE GENOMIC DNA]</scope>
    <source>
        <strain evidence="1">EP-1</strain>
        <tissue evidence="1">Whole</tissue>
    </source>
</reference>
<dbReference type="EMBL" id="JAXCGZ010001733">
    <property type="protein sequence ID" value="KAK7085200.1"/>
    <property type="molecule type" value="Genomic_DNA"/>
</dbReference>
<evidence type="ECO:0000313" key="2">
    <source>
        <dbReference type="Proteomes" id="UP001381693"/>
    </source>
</evidence>
<feature type="non-terminal residue" evidence="1">
    <location>
        <position position="71"/>
    </location>
</feature>